<keyword evidence="4" id="KW-1133">Transmembrane helix</keyword>
<protein>
    <submittedName>
        <fullName evidence="5">Uncharacterized protein</fullName>
    </submittedName>
</protein>
<dbReference type="InterPro" id="IPR009631">
    <property type="entry name" value="CGLD27-like"/>
</dbReference>
<evidence type="ECO:0000313" key="6">
    <source>
        <dbReference type="Proteomes" id="UP000247498"/>
    </source>
</evidence>
<evidence type="ECO:0000256" key="2">
    <source>
        <dbReference type="ARBA" id="ARBA00022640"/>
    </source>
</evidence>
<dbReference type="AlphaFoldDB" id="A0A2V0NVH2"/>
<feature type="region of interest" description="Disordered" evidence="3">
    <location>
        <begin position="196"/>
        <end position="257"/>
    </location>
</feature>
<keyword evidence="4" id="KW-0812">Transmembrane</keyword>
<dbReference type="Proteomes" id="UP000247498">
    <property type="component" value="Unassembled WGS sequence"/>
</dbReference>
<evidence type="ECO:0000256" key="3">
    <source>
        <dbReference type="SAM" id="MobiDB-lite"/>
    </source>
</evidence>
<dbReference type="InParanoid" id="A0A2V0NVH2"/>
<feature type="region of interest" description="Disordered" evidence="3">
    <location>
        <begin position="1"/>
        <end position="48"/>
    </location>
</feature>
<sequence length="257" mass="27626">MRALQAQQRCAGPARSGRRAATLVPARGGARAARRSAPPARALGDGPQQQRDLLAQTCPVPREQQPIFQLQALQDFSLYITKTFGGFFLLMGLPVSCFTFDLAKEPAQCFLSAAAGSLFVVTVLVWRMYLGWDHVGARLQSATVEYEETGWYDGAVWVKSPEVLTRDRLAVAYQIRPAIARLKRALLGLGGEGARGRGNGGAGGAQSSAYLPPPPPPPAAAAASDARSYEERVGQFEPWALDEGAPRPQLADHMRGL</sequence>
<dbReference type="PANTHER" id="PTHR34214">
    <property type="match status" value="1"/>
</dbReference>
<proteinExistence type="predicted"/>
<comment type="caution">
    <text evidence="5">The sequence shown here is derived from an EMBL/GenBank/DDBJ whole genome shotgun (WGS) entry which is preliminary data.</text>
</comment>
<dbReference type="GO" id="GO:0009536">
    <property type="term" value="C:plastid"/>
    <property type="evidence" value="ECO:0007669"/>
    <property type="project" value="UniProtKB-SubCell"/>
</dbReference>
<feature type="compositionally biased region" description="Low complexity" evidence="3">
    <location>
        <begin position="25"/>
        <end position="42"/>
    </location>
</feature>
<evidence type="ECO:0000256" key="4">
    <source>
        <dbReference type="SAM" id="Phobius"/>
    </source>
</evidence>
<feature type="transmembrane region" description="Helical" evidence="4">
    <location>
        <begin position="84"/>
        <end position="103"/>
    </location>
</feature>
<gene>
    <name evidence="5" type="ORF">Rsub_04361</name>
</gene>
<dbReference type="STRING" id="307507.A0A2V0NVH2"/>
<evidence type="ECO:0000313" key="5">
    <source>
        <dbReference type="EMBL" id="GBF91621.1"/>
    </source>
</evidence>
<keyword evidence="4" id="KW-0472">Membrane</keyword>
<keyword evidence="2" id="KW-0934">Plastid</keyword>
<reference evidence="5 6" key="1">
    <citation type="journal article" date="2018" name="Sci. Rep.">
        <title>Raphidocelis subcapitata (=Pseudokirchneriella subcapitata) provides an insight into genome evolution and environmental adaptations in the Sphaeropleales.</title>
        <authorList>
            <person name="Suzuki S."/>
            <person name="Yamaguchi H."/>
            <person name="Nakajima N."/>
            <person name="Kawachi M."/>
        </authorList>
    </citation>
    <scope>NUCLEOTIDE SEQUENCE [LARGE SCALE GENOMIC DNA]</scope>
    <source>
        <strain evidence="5 6">NIES-35</strain>
    </source>
</reference>
<accession>A0A2V0NVH2</accession>
<dbReference type="FunCoup" id="A0A2V0NVH2">
    <property type="interactions" value="329"/>
</dbReference>
<comment type="subcellular location">
    <subcellularLocation>
        <location evidence="1">Plastid</location>
    </subcellularLocation>
</comment>
<dbReference type="PANTHER" id="PTHR34214:SF3">
    <property type="entry name" value="PROTEIN CONSERVED IN THE GREEN LINEAGE AND DIATOMS 27, CHLOROPLASTIC"/>
    <property type="match status" value="1"/>
</dbReference>
<dbReference type="Pfam" id="PF06799">
    <property type="entry name" value="CGLD27-like"/>
    <property type="match status" value="1"/>
</dbReference>
<dbReference type="OrthoDB" id="192326at2759"/>
<keyword evidence="6" id="KW-1185">Reference proteome</keyword>
<feature type="transmembrane region" description="Helical" evidence="4">
    <location>
        <begin position="109"/>
        <end position="130"/>
    </location>
</feature>
<organism evidence="5 6">
    <name type="scientific">Raphidocelis subcapitata</name>
    <dbReference type="NCBI Taxonomy" id="307507"/>
    <lineage>
        <taxon>Eukaryota</taxon>
        <taxon>Viridiplantae</taxon>
        <taxon>Chlorophyta</taxon>
        <taxon>core chlorophytes</taxon>
        <taxon>Chlorophyceae</taxon>
        <taxon>CS clade</taxon>
        <taxon>Sphaeropleales</taxon>
        <taxon>Selenastraceae</taxon>
        <taxon>Raphidocelis</taxon>
    </lineage>
</organism>
<name>A0A2V0NVH2_9CHLO</name>
<evidence type="ECO:0000256" key="1">
    <source>
        <dbReference type="ARBA" id="ARBA00004474"/>
    </source>
</evidence>
<dbReference type="EMBL" id="BDRX01000025">
    <property type="protein sequence ID" value="GBF91621.1"/>
    <property type="molecule type" value="Genomic_DNA"/>
</dbReference>